<protein>
    <submittedName>
        <fullName evidence="2">Periplasmic protein-like protein</fullName>
    </submittedName>
</protein>
<dbReference type="Pfam" id="PF06035">
    <property type="entry name" value="Peptidase_C93"/>
    <property type="match status" value="1"/>
</dbReference>
<gene>
    <name evidence="2" type="ordered locus">Caul_4810</name>
</gene>
<dbReference type="eggNOG" id="COG3672">
    <property type="taxonomic scope" value="Bacteria"/>
</dbReference>
<keyword evidence="1" id="KW-0732">Signal</keyword>
<dbReference type="KEGG" id="cak:Caul_4810"/>
<dbReference type="STRING" id="366602.Caul_4810"/>
<accession>B0T446</accession>
<evidence type="ECO:0000256" key="1">
    <source>
        <dbReference type="SAM" id="SignalP"/>
    </source>
</evidence>
<dbReference type="HOGENOM" id="CLU_1014484_0_0_5"/>
<dbReference type="InterPro" id="IPR006311">
    <property type="entry name" value="TAT_signal"/>
</dbReference>
<reference evidence="2" key="1">
    <citation type="submission" date="2008-01" db="EMBL/GenBank/DDBJ databases">
        <title>Complete sequence of chromosome of Caulobacter sp. K31.</title>
        <authorList>
            <consortium name="US DOE Joint Genome Institute"/>
            <person name="Copeland A."/>
            <person name="Lucas S."/>
            <person name="Lapidus A."/>
            <person name="Barry K."/>
            <person name="Glavina del Rio T."/>
            <person name="Dalin E."/>
            <person name="Tice H."/>
            <person name="Pitluck S."/>
            <person name="Bruce D."/>
            <person name="Goodwin L."/>
            <person name="Thompson L.S."/>
            <person name="Brettin T."/>
            <person name="Detter J.C."/>
            <person name="Han C."/>
            <person name="Schmutz J."/>
            <person name="Larimer F."/>
            <person name="Land M."/>
            <person name="Hauser L."/>
            <person name="Kyrpides N."/>
            <person name="Kim E."/>
            <person name="Stephens C."/>
            <person name="Richardson P."/>
        </authorList>
    </citation>
    <scope>NUCLEOTIDE SEQUENCE [LARGE SCALE GENOMIC DNA]</scope>
    <source>
        <strain evidence="2">K31</strain>
    </source>
</reference>
<dbReference type="OrthoDB" id="7206808at2"/>
<feature type="chain" id="PRO_5002753021" evidence="1">
    <location>
        <begin position="29"/>
        <end position="274"/>
    </location>
</feature>
<dbReference type="EMBL" id="CP000927">
    <property type="protein sequence ID" value="ABZ73930.1"/>
    <property type="molecule type" value="Genomic_DNA"/>
</dbReference>
<feature type="signal peptide" evidence="1">
    <location>
        <begin position="1"/>
        <end position="28"/>
    </location>
</feature>
<dbReference type="AlphaFoldDB" id="B0T446"/>
<name>B0T446_CAUSK</name>
<dbReference type="PROSITE" id="PS51318">
    <property type="entry name" value="TAT"/>
    <property type="match status" value="1"/>
</dbReference>
<dbReference type="PANTHER" id="PTHR39327">
    <property type="match status" value="1"/>
</dbReference>
<evidence type="ECO:0000313" key="2">
    <source>
        <dbReference type="EMBL" id="ABZ73930.1"/>
    </source>
</evidence>
<organism evidence="2">
    <name type="scientific">Caulobacter sp. (strain K31)</name>
    <dbReference type="NCBI Taxonomy" id="366602"/>
    <lineage>
        <taxon>Bacteria</taxon>
        <taxon>Pseudomonadati</taxon>
        <taxon>Pseudomonadota</taxon>
        <taxon>Alphaproteobacteria</taxon>
        <taxon>Caulobacterales</taxon>
        <taxon>Caulobacteraceae</taxon>
        <taxon>Caulobacter</taxon>
    </lineage>
</organism>
<proteinExistence type="predicted"/>
<dbReference type="Gene3D" id="3.10.620.30">
    <property type="match status" value="1"/>
</dbReference>
<dbReference type="InterPro" id="IPR010319">
    <property type="entry name" value="Transglutaminase-like_Cys_pept"/>
</dbReference>
<sequence length="274" mass="29771" precursor="true">MRKFKRGYQVRQLLATLAVAGLALGASAVAPSASARGLFHSRSADVSQKVAAVPMLTGARTPTPVGLIAFCAATPGECGLASEANLESRRRSLMETYYWRVALNAGSERDWARPIQVASLGPVSLPYMPPRGAERQPITVDAETAQLLASVNARINNAIMFVPSQDRNGPAAWRMPIVEAGGGRAFGDCKDYVLEKRRALLAAGVPEAALTIALVENNQRQGHAVLLVDTDRGELVLDSAESRILPWNKARYHWVSRQVRGELLQWVNISQRYS</sequence>
<dbReference type="PANTHER" id="PTHR39327:SF1">
    <property type="entry name" value="BLR5470 PROTEIN"/>
    <property type="match status" value="1"/>
</dbReference>